<comment type="caution">
    <text evidence="2">The sequence shown here is derived from an EMBL/GenBank/DDBJ whole genome shotgun (WGS) entry which is preliminary data.</text>
</comment>
<dbReference type="InterPro" id="IPR052929">
    <property type="entry name" value="RNase_H-like_EbsB-rel"/>
</dbReference>
<dbReference type="EMBL" id="JABEZX010352938">
    <property type="protein sequence ID" value="MBA0577036.1"/>
    <property type="molecule type" value="Genomic_DNA"/>
</dbReference>
<dbReference type="PANTHER" id="PTHR47074">
    <property type="entry name" value="BNAC02G40300D PROTEIN"/>
    <property type="match status" value="1"/>
</dbReference>
<dbReference type="Proteomes" id="UP000593572">
    <property type="component" value="Unassembled WGS sequence"/>
</dbReference>
<accession>A0A7J8NJH4</accession>
<dbReference type="PANTHER" id="PTHR47074:SF61">
    <property type="entry name" value="RNASE H TYPE-1 DOMAIN-CONTAINING PROTEIN"/>
    <property type="match status" value="1"/>
</dbReference>
<sequence>MTHDIESKPLPSIEGKKRQRVVGGLRLVFKCLNSTGVMDEYVSTYHNSISKTTKRQGLKVWAARLPSGRDGRTRHLRDRFQALNMVNQTDDNLIDLLNAHLEMNLEIDNIELFWEQRALTGRSQWIHEGRKKFGAETEKFIKQYIHELIELDRKSIALSSNSDRWRPAQQEFFKINFDAAFDIKENKSCSGIIVRNFKGDILAFNTTVYENIPSVFAVEAIASLQVVTVGRDLGITHVVIEGDSLTDWLFYIIQVYPIVISKKVVCALWFIWNAQHHRVHENAIIQMYVLIQQVDTYLLELDVAQVKLLRRLVGVEWWQPPGGYCLKINFDADFHSPSKTSCTGVVIINSYRIVLGSHIVVYKHIPSAFVAFPTTCLHAVRLGLALGFSYVIVEGDSLTVLHKVQSSRPNPPILGAYIRDIKCWAGCFCKCDFQHVLRVGNTVADLLAKEGLKVGMGSYMCEGVLDFVKRAVKCDRLSSL</sequence>
<dbReference type="GO" id="GO:0004523">
    <property type="term" value="F:RNA-DNA hybrid ribonuclease activity"/>
    <property type="evidence" value="ECO:0007669"/>
    <property type="project" value="InterPro"/>
</dbReference>
<protein>
    <recommendedName>
        <fullName evidence="1">RNase H type-1 domain-containing protein</fullName>
    </recommendedName>
</protein>
<dbReference type="InterPro" id="IPR012337">
    <property type="entry name" value="RNaseH-like_sf"/>
</dbReference>
<evidence type="ECO:0000313" key="3">
    <source>
        <dbReference type="Proteomes" id="UP000593572"/>
    </source>
</evidence>
<keyword evidence="3" id="KW-1185">Reference proteome</keyword>
<dbReference type="Gene3D" id="3.30.420.10">
    <property type="entry name" value="Ribonuclease H-like superfamily/Ribonuclease H"/>
    <property type="match status" value="1"/>
</dbReference>
<dbReference type="InterPro" id="IPR002156">
    <property type="entry name" value="RNaseH_domain"/>
</dbReference>
<dbReference type="AlphaFoldDB" id="A0A7J8NJH4"/>
<evidence type="ECO:0000313" key="2">
    <source>
        <dbReference type="EMBL" id="MBA0577036.1"/>
    </source>
</evidence>
<evidence type="ECO:0000259" key="1">
    <source>
        <dbReference type="Pfam" id="PF13456"/>
    </source>
</evidence>
<feature type="domain" description="RNase H type-1" evidence="1">
    <location>
        <begin position="176"/>
        <end position="245"/>
    </location>
</feature>
<organism evidence="2 3">
    <name type="scientific">Gossypium lobatum</name>
    <dbReference type="NCBI Taxonomy" id="34289"/>
    <lineage>
        <taxon>Eukaryota</taxon>
        <taxon>Viridiplantae</taxon>
        <taxon>Streptophyta</taxon>
        <taxon>Embryophyta</taxon>
        <taxon>Tracheophyta</taxon>
        <taxon>Spermatophyta</taxon>
        <taxon>Magnoliopsida</taxon>
        <taxon>eudicotyledons</taxon>
        <taxon>Gunneridae</taxon>
        <taxon>Pentapetalae</taxon>
        <taxon>rosids</taxon>
        <taxon>malvids</taxon>
        <taxon>Malvales</taxon>
        <taxon>Malvaceae</taxon>
        <taxon>Malvoideae</taxon>
        <taxon>Gossypium</taxon>
    </lineage>
</organism>
<gene>
    <name evidence="2" type="ORF">Golob_027992</name>
</gene>
<dbReference type="GO" id="GO:0003676">
    <property type="term" value="F:nucleic acid binding"/>
    <property type="evidence" value="ECO:0007669"/>
    <property type="project" value="InterPro"/>
</dbReference>
<reference evidence="2 3" key="1">
    <citation type="journal article" date="2019" name="Genome Biol. Evol.">
        <title>Insights into the evolution of the New World diploid cottons (Gossypium, subgenus Houzingenia) based on genome sequencing.</title>
        <authorList>
            <person name="Grover C.E."/>
            <person name="Arick M.A. 2nd"/>
            <person name="Thrash A."/>
            <person name="Conover J.L."/>
            <person name="Sanders W.S."/>
            <person name="Peterson D.G."/>
            <person name="Frelichowski J.E."/>
            <person name="Scheffler J.A."/>
            <person name="Scheffler B.E."/>
            <person name="Wendel J.F."/>
        </authorList>
    </citation>
    <scope>NUCLEOTIDE SEQUENCE [LARGE SCALE GENOMIC DNA]</scope>
    <source>
        <strain evidence="2">157</strain>
        <tissue evidence="2">Leaf</tissue>
    </source>
</reference>
<name>A0A7J8NJH4_9ROSI</name>
<dbReference type="SUPFAM" id="SSF53098">
    <property type="entry name" value="Ribonuclease H-like"/>
    <property type="match status" value="1"/>
</dbReference>
<feature type="domain" description="RNase H type-1" evidence="1">
    <location>
        <begin position="329"/>
        <end position="450"/>
    </location>
</feature>
<proteinExistence type="predicted"/>
<dbReference type="CDD" id="cd06222">
    <property type="entry name" value="RNase_H_like"/>
    <property type="match status" value="1"/>
</dbReference>
<dbReference type="InterPro" id="IPR044730">
    <property type="entry name" value="RNase_H-like_dom_plant"/>
</dbReference>
<dbReference type="Pfam" id="PF13456">
    <property type="entry name" value="RVT_3"/>
    <property type="match status" value="2"/>
</dbReference>
<dbReference type="InterPro" id="IPR036397">
    <property type="entry name" value="RNaseH_sf"/>
</dbReference>